<evidence type="ECO:0008006" key="6">
    <source>
        <dbReference type="Google" id="ProtNLM"/>
    </source>
</evidence>
<keyword evidence="1" id="KW-0560">Oxidoreductase</keyword>
<evidence type="ECO:0000313" key="4">
    <source>
        <dbReference type="EMBL" id="KIW69021.1"/>
    </source>
</evidence>
<keyword evidence="3" id="KW-0472">Membrane</keyword>
<name>A0A0D2CV72_9EURO</name>
<feature type="compositionally biased region" description="Polar residues" evidence="2">
    <location>
        <begin position="270"/>
        <end position="284"/>
    </location>
</feature>
<dbReference type="InterPro" id="IPR036291">
    <property type="entry name" value="NAD(P)-bd_dom_sf"/>
</dbReference>
<keyword evidence="3" id="KW-0812">Transmembrane</keyword>
<evidence type="ECO:0000256" key="3">
    <source>
        <dbReference type="SAM" id="Phobius"/>
    </source>
</evidence>
<feature type="transmembrane region" description="Helical" evidence="3">
    <location>
        <begin position="224"/>
        <end position="243"/>
    </location>
</feature>
<proteinExistence type="predicted"/>
<feature type="region of interest" description="Disordered" evidence="2">
    <location>
        <begin position="262"/>
        <end position="284"/>
    </location>
</feature>
<dbReference type="EMBL" id="KN846958">
    <property type="protein sequence ID" value="KIW69021.1"/>
    <property type="molecule type" value="Genomic_DNA"/>
</dbReference>
<dbReference type="Gene3D" id="3.40.50.720">
    <property type="entry name" value="NAD(P)-binding Rossmann-like Domain"/>
    <property type="match status" value="1"/>
</dbReference>
<evidence type="ECO:0000256" key="1">
    <source>
        <dbReference type="ARBA" id="ARBA00023002"/>
    </source>
</evidence>
<keyword evidence="3" id="KW-1133">Transmembrane helix</keyword>
<keyword evidence="5" id="KW-1185">Reference proteome</keyword>
<gene>
    <name evidence="4" type="ORF">PV04_04925</name>
</gene>
<dbReference type="Proteomes" id="UP000054266">
    <property type="component" value="Unassembled WGS sequence"/>
</dbReference>
<sequence>MVVDLKDVCASNGSLVQRQPLVAVFFGGTGGIGSYTIRALATAEAKNNGKGLRMYIVGRNAAAADRILAECREIFDRLCREIITAEEQRGSDARIDYLMMSHAGMPYLPRKDTPEGLDTSMSLMYYSRMRILTTLLPLLLRSRLPATVVSVYAAGAEAKLYPADLSLREPRLYSYSQARSHMCYMHCLFFEHVAAAAAGHKLSLIHIFPGLVPGPGYHDLQLPLWFRVLFHYVLLPFFGRWLTVKPRECGERMVSLAATRASYPAGTSDPDPSSSAGVKETSPGSGVYSLTWSGESNYPAEKYAAVDKEGLRTKVYEHTMKAFQVIEEGGVFAE</sequence>
<evidence type="ECO:0000256" key="2">
    <source>
        <dbReference type="SAM" id="MobiDB-lite"/>
    </source>
</evidence>
<protein>
    <recommendedName>
        <fullName evidence="6">Ketoreductase (KR) domain-containing protein</fullName>
    </recommendedName>
</protein>
<dbReference type="SUPFAM" id="SSF51735">
    <property type="entry name" value="NAD(P)-binding Rossmann-fold domains"/>
    <property type="match status" value="1"/>
</dbReference>
<feature type="transmembrane region" description="Helical" evidence="3">
    <location>
        <begin position="189"/>
        <end position="212"/>
    </location>
</feature>
<dbReference type="InterPro" id="IPR052228">
    <property type="entry name" value="Sec_Metab_Biosynth_Oxidored"/>
</dbReference>
<dbReference type="PANTHER" id="PTHR47534">
    <property type="entry name" value="YALI0E05731P"/>
    <property type="match status" value="1"/>
</dbReference>
<reference evidence="4 5" key="1">
    <citation type="submission" date="2015-01" db="EMBL/GenBank/DDBJ databases">
        <title>The Genome Sequence of Capronia semiimmersa CBS27337.</title>
        <authorList>
            <consortium name="The Broad Institute Genomics Platform"/>
            <person name="Cuomo C."/>
            <person name="de Hoog S."/>
            <person name="Gorbushina A."/>
            <person name="Stielow B."/>
            <person name="Teixiera M."/>
            <person name="Abouelleil A."/>
            <person name="Chapman S.B."/>
            <person name="Priest M."/>
            <person name="Young S.K."/>
            <person name="Wortman J."/>
            <person name="Nusbaum C."/>
            <person name="Birren B."/>
        </authorList>
    </citation>
    <scope>NUCLEOTIDE SEQUENCE [LARGE SCALE GENOMIC DNA]</scope>
    <source>
        <strain evidence="4 5">CBS 27337</strain>
    </source>
</reference>
<accession>A0A0D2CV72</accession>
<evidence type="ECO:0000313" key="5">
    <source>
        <dbReference type="Proteomes" id="UP000054266"/>
    </source>
</evidence>
<dbReference type="STRING" id="5601.A0A0D2CV72"/>
<dbReference type="AlphaFoldDB" id="A0A0D2CV72"/>
<dbReference type="HOGENOM" id="CLU_044999_0_0_1"/>
<dbReference type="GO" id="GO:0016491">
    <property type="term" value="F:oxidoreductase activity"/>
    <property type="evidence" value="ECO:0007669"/>
    <property type="project" value="UniProtKB-KW"/>
</dbReference>
<dbReference type="PANTHER" id="PTHR47534:SF3">
    <property type="entry name" value="ALCOHOL DEHYDROGENASE-LIKE C-TERMINAL DOMAIN-CONTAINING PROTEIN"/>
    <property type="match status" value="1"/>
</dbReference>
<organism evidence="4 5">
    <name type="scientific">Phialophora macrospora</name>
    <dbReference type="NCBI Taxonomy" id="1851006"/>
    <lineage>
        <taxon>Eukaryota</taxon>
        <taxon>Fungi</taxon>
        <taxon>Dikarya</taxon>
        <taxon>Ascomycota</taxon>
        <taxon>Pezizomycotina</taxon>
        <taxon>Eurotiomycetes</taxon>
        <taxon>Chaetothyriomycetidae</taxon>
        <taxon>Chaetothyriales</taxon>
        <taxon>Herpotrichiellaceae</taxon>
        <taxon>Phialophora</taxon>
    </lineage>
</organism>